<reference evidence="2" key="1">
    <citation type="submission" date="2016-11" db="EMBL/GenBank/DDBJ databases">
        <authorList>
            <person name="Varghese N."/>
            <person name="Submissions S."/>
        </authorList>
    </citation>
    <scope>NUCLEOTIDE SEQUENCE [LARGE SCALE GENOMIC DNA]</scope>
    <source>
        <strain evidence="2">DSM 24724</strain>
    </source>
</reference>
<evidence type="ECO:0008006" key="3">
    <source>
        <dbReference type="Google" id="ProtNLM"/>
    </source>
</evidence>
<proteinExistence type="predicted"/>
<dbReference type="OrthoDB" id="3251881at2"/>
<evidence type="ECO:0000313" key="2">
    <source>
        <dbReference type="Proteomes" id="UP000184028"/>
    </source>
</evidence>
<protein>
    <recommendedName>
        <fullName evidence="3">Lipopolysaccharide core biosynthesis protein rfaS</fullName>
    </recommendedName>
</protein>
<dbReference type="RefSeq" id="WP_068843153.1">
    <property type="nucleotide sequence ID" value="NZ_FRBT01000001.1"/>
</dbReference>
<dbReference type="STRING" id="946677.SAMN05444484_101561"/>
<dbReference type="EMBL" id="FRBT01000001">
    <property type="protein sequence ID" value="SHL17163.1"/>
    <property type="molecule type" value="Genomic_DNA"/>
</dbReference>
<dbReference type="AlphaFoldDB" id="A0A1M6YGC1"/>
<sequence length="317" mass="37392">MADNKKIAIIATHSFGYIDFLVNKLKSYENVDLIYINIDSIPFKYKNKLSRVSNAILKLFSFSGLKEKNRTDFIKKTLSGDKKFDQVLIIRPDKLEKEALIFLRENTIKMTSFFFDGIENFVDQKKTLSFFDTIFSYDKKDVADYNFKFLTNYIYDDKIEKKEIENLAFNISSFDQRFPFLEKIAHYLTQNKISFLFIVKKDKPFVHDTITMSKKYLPISEVKDHIATSLVLIDLQKKKQNGLSFRIFEALGYSKKLITNNQDVVNYDFYHPNNIFVVSEDNVDIPVEFFKTEYVEVDSDIVKKYKLENWIFEVFGV</sequence>
<keyword evidence="2" id="KW-1185">Reference proteome</keyword>
<gene>
    <name evidence="1" type="ORF">SAMN05444484_101561</name>
</gene>
<accession>A0A1M6YGC1</accession>
<organism evidence="1 2">
    <name type="scientific">Flavobacterium chilense</name>
    <dbReference type="NCBI Taxonomy" id="946677"/>
    <lineage>
        <taxon>Bacteria</taxon>
        <taxon>Pseudomonadati</taxon>
        <taxon>Bacteroidota</taxon>
        <taxon>Flavobacteriia</taxon>
        <taxon>Flavobacteriales</taxon>
        <taxon>Flavobacteriaceae</taxon>
        <taxon>Flavobacterium</taxon>
    </lineage>
</organism>
<dbReference type="Proteomes" id="UP000184028">
    <property type="component" value="Unassembled WGS sequence"/>
</dbReference>
<evidence type="ECO:0000313" key="1">
    <source>
        <dbReference type="EMBL" id="SHL17163.1"/>
    </source>
</evidence>
<name>A0A1M6YGC1_9FLAO</name>